<organism evidence="2">
    <name type="scientific">Drosophila persimilis</name>
    <name type="common">Fruit fly</name>
    <dbReference type="NCBI Taxonomy" id="7234"/>
    <lineage>
        <taxon>Eukaryota</taxon>
        <taxon>Metazoa</taxon>
        <taxon>Ecdysozoa</taxon>
        <taxon>Arthropoda</taxon>
        <taxon>Hexapoda</taxon>
        <taxon>Insecta</taxon>
        <taxon>Pterygota</taxon>
        <taxon>Neoptera</taxon>
        <taxon>Endopterygota</taxon>
        <taxon>Diptera</taxon>
        <taxon>Brachycera</taxon>
        <taxon>Muscomorpha</taxon>
        <taxon>Ephydroidea</taxon>
        <taxon>Drosophilidae</taxon>
        <taxon>Drosophila</taxon>
        <taxon>Sophophora</taxon>
    </lineage>
</organism>
<evidence type="ECO:0000313" key="1">
    <source>
        <dbReference type="EMBL" id="EDW36200.1"/>
    </source>
</evidence>
<dbReference type="SUPFAM" id="SSF47565">
    <property type="entry name" value="Insect pheromone/odorant-binding proteins"/>
    <property type="match status" value="1"/>
</dbReference>
<evidence type="ECO:0000313" key="2">
    <source>
        <dbReference type="Proteomes" id="UP000008744"/>
    </source>
</evidence>
<proteinExistence type="predicted"/>
<dbReference type="HOGENOM" id="CLU_2815172_0_0_1"/>
<dbReference type="InterPro" id="IPR036728">
    <property type="entry name" value="PBP_GOBP_sf"/>
</dbReference>
<dbReference type="Proteomes" id="UP000008744">
    <property type="component" value="Unassembled WGS sequence"/>
</dbReference>
<dbReference type="CTD" id="326110"/>
<dbReference type="OrthoDB" id="7860130at2759"/>
<keyword evidence="2" id="KW-1185">Reference proteome</keyword>
<sequence length="67" mass="7739">MLFDMNIMDGSGELHMEKYLETEAQEKSWLKSVANCRYVFADEMDICEYGFGMANCLISLRAATTWE</sequence>
<protein>
    <submittedName>
        <fullName evidence="1">GL16808</fullName>
    </submittedName>
</protein>
<dbReference type="EMBL" id="CH479183">
    <property type="protein sequence ID" value="EDW36200.1"/>
    <property type="molecule type" value="Genomic_DNA"/>
</dbReference>
<dbReference type="AlphaFoldDB" id="B4GI80"/>
<accession>B4GI80</accession>
<dbReference type="KEGG" id="dpe:6593240"/>
<dbReference type="GeneID" id="6593240"/>
<gene>
    <name evidence="1" type="primary">Dper\GL16808</name>
    <name evidence="1" type="ORF">Dper_GL16808</name>
    <name evidence="1" type="ORF">GL16808</name>
</gene>
<dbReference type="PhylomeDB" id="B4GI80"/>
<dbReference type="GO" id="GO:0005549">
    <property type="term" value="F:odorant binding"/>
    <property type="evidence" value="ECO:0007669"/>
    <property type="project" value="InterPro"/>
</dbReference>
<name>B4GI80_DROPE</name>
<dbReference type="Gene3D" id="1.10.238.20">
    <property type="entry name" value="Pheromone/general odorant binding protein domain"/>
    <property type="match status" value="1"/>
</dbReference>
<reference evidence="1 2" key="1">
    <citation type="journal article" date="2007" name="Nature">
        <title>Evolution of genes and genomes on the Drosophila phylogeny.</title>
        <authorList>
            <consortium name="Drosophila 12 Genomes Consortium"/>
            <person name="Clark A.G."/>
            <person name="Eisen M.B."/>
            <person name="Smith D.R."/>
            <person name="Bergman C.M."/>
            <person name="Oliver B."/>
            <person name="Markow T.A."/>
            <person name="Kaufman T.C."/>
            <person name="Kellis M."/>
            <person name="Gelbart W."/>
            <person name="Iyer V.N."/>
            <person name="Pollard D.A."/>
            <person name="Sackton T.B."/>
            <person name="Larracuente A.M."/>
            <person name="Singh N.D."/>
            <person name="Abad J.P."/>
            <person name="Abt D.N."/>
            <person name="Adryan B."/>
            <person name="Aguade M."/>
            <person name="Akashi H."/>
            <person name="Anderson W.W."/>
            <person name="Aquadro C.F."/>
            <person name="Ardell D.H."/>
            <person name="Arguello R."/>
            <person name="Artieri C.G."/>
            <person name="Barbash D.A."/>
            <person name="Barker D."/>
            <person name="Barsanti P."/>
            <person name="Batterham P."/>
            <person name="Batzoglou S."/>
            <person name="Begun D."/>
            <person name="Bhutkar A."/>
            <person name="Blanco E."/>
            <person name="Bosak S.A."/>
            <person name="Bradley R.K."/>
            <person name="Brand A.D."/>
            <person name="Brent M.R."/>
            <person name="Brooks A.N."/>
            <person name="Brown R.H."/>
            <person name="Butlin R.K."/>
            <person name="Caggese C."/>
            <person name="Calvi B.R."/>
            <person name="Bernardo de Carvalho A."/>
            <person name="Caspi A."/>
            <person name="Castrezana S."/>
            <person name="Celniker S.E."/>
            <person name="Chang J.L."/>
            <person name="Chapple C."/>
            <person name="Chatterji S."/>
            <person name="Chinwalla A."/>
            <person name="Civetta A."/>
            <person name="Clifton S.W."/>
            <person name="Comeron J.M."/>
            <person name="Costello J.C."/>
            <person name="Coyne J.A."/>
            <person name="Daub J."/>
            <person name="David R.G."/>
            <person name="Delcher A.L."/>
            <person name="Delehaunty K."/>
            <person name="Do C.B."/>
            <person name="Ebling H."/>
            <person name="Edwards K."/>
            <person name="Eickbush T."/>
            <person name="Evans J.D."/>
            <person name="Filipski A."/>
            <person name="Findeiss S."/>
            <person name="Freyhult E."/>
            <person name="Fulton L."/>
            <person name="Fulton R."/>
            <person name="Garcia A.C."/>
            <person name="Gardiner A."/>
            <person name="Garfield D.A."/>
            <person name="Garvin B.E."/>
            <person name="Gibson G."/>
            <person name="Gilbert D."/>
            <person name="Gnerre S."/>
            <person name="Godfrey J."/>
            <person name="Good R."/>
            <person name="Gotea V."/>
            <person name="Gravely B."/>
            <person name="Greenberg A.J."/>
            <person name="Griffiths-Jones S."/>
            <person name="Gross S."/>
            <person name="Guigo R."/>
            <person name="Gustafson E.A."/>
            <person name="Haerty W."/>
            <person name="Hahn M.W."/>
            <person name="Halligan D.L."/>
            <person name="Halpern A.L."/>
            <person name="Halter G.M."/>
            <person name="Han M.V."/>
            <person name="Heger A."/>
            <person name="Hillier L."/>
            <person name="Hinrichs A.S."/>
            <person name="Holmes I."/>
            <person name="Hoskins R.A."/>
            <person name="Hubisz M.J."/>
            <person name="Hultmark D."/>
            <person name="Huntley M.A."/>
            <person name="Jaffe D.B."/>
            <person name="Jagadeeshan S."/>
            <person name="Jeck W.R."/>
            <person name="Johnson J."/>
            <person name="Jones C.D."/>
            <person name="Jordan W.C."/>
            <person name="Karpen G.H."/>
            <person name="Kataoka E."/>
            <person name="Keightley P.D."/>
            <person name="Kheradpour P."/>
            <person name="Kirkness E.F."/>
            <person name="Koerich L.B."/>
            <person name="Kristiansen K."/>
            <person name="Kudrna D."/>
            <person name="Kulathinal R.J."/>
            <person name="Kumar S."/>
            <person name="Kwok R."/>
            <person name="Lander E."/>
            <person name="Langley C.H."/>
            <person name="Lapoint R."/>
            <person name="Lazzaro B.P."/>
            <person name="Lee S.J."/>
            <person name="Levesque L."/>
            <person name="Li R."/>
            <person name="Lin C.F."/>
            <person name="Lin M.F."/>
            <person name="Lindblad-Toh K."/>
            <person name="Llopart A."/>
            <person name="Long M."/>
            <person name="Low L."/>
            <person name="Lozovsky E."/>
            <person name="Lu J."/>
            <person name="Luo M."/>
            <person name="Machado C.A."/>
            <person name="Makalowski W."/>
            <person name="Marzo M."/>
            <person name="Matsuda M."/>
            <person name="Matzkin L."/>
            <person name="McAllister B."/>
            <person name="McBride C.S."/>
            <person name="McKernan B."/>
            <person name="McKernan K."/>
            <person name="Mendez-Lago M."/>
            <person name="Minx P."/>
            <person name="Mollenhauer M.U."/>
            <person name="Montooth K."/>
            <person name="Mount S.M."/>
            <person name="Mu X."/>
            <person name="Myers E."/>
            <person name="Negre B."/>
            <person name="Newfeld S."/>
            <person name="Nielsen R."/>
            <person name="Noor M.A."/>
            <person name="O'Grady P."/>
            <person name="Pachter L."/>
            <person name="Papaceit M."/>
            <person name="Parisi M.J."/>
            <person name="Parisi M."/>
            <person name="Parts L."/>
            <person name="Pedersen J.S."/>
            <person name="Pesole G."/>
            <person name="Phillippy A.M."/>
            <person name="Ponting C.P."/>
            <person name="Pop M."/>
            <person name="Porcelli D."/>
            <person name="Powell J.R."/>
            <person name="Prohaska S."/>
            <person name="Pruitt K."/>
            <person name="Puig M."/>
            <person name="Quesneville H."/>
            <person name="Ram K.R."/>
            <person name="Rand D."/>
            <person name="Rasmussen M.D."/>
            <person name="Reed L.K."/>
            <person name="Reenan R."/>
            <person name="Reily A."/>
            <person name="Remington K.A."/>
            <person name="Rieger T.T."/>
            <person name="Ritchie M.G."/>
            <person name="Robin C."/>
            <person name="Rogers Y.H."/>
            <person name="Rohde C."/>
            <person name="Rozas J."/>
            <person name="Rubenfield M.J."/>
            <person name="Ruiz A."/>
            <person name="Russo S."/>
            <person name="Salzberg S.L."/>
            <person name="Sanchez-Gracia A."/>
            <person name="Saranga D.J."/>
            <person name="Sato H."/>
            <person name="Schaeffer S.W."/>
            <person name="Schatz M.C."/>
            <person name="Schlenke T."/>
            <person name="Schwartz R."/>
            <person name="Segarra C."/>
            <person name="Singh R.S."/>
            <person name="Sirot L."/>
            <person name="Sirota M."/>
            <person name="Sisneros N.B."/>
            <person name="Smith C.D."/>
            <person name="Smith T.F."/>
            <person name="Spieth J."/>
            <person name="Stage D.E."/>
            <person name="Stark A."/>
            <person name="Stephan W."/>
            <person name="Strausberg R.L."/>
            <person name="Strempel S."/>
            <person name="Sturgill D."/>
            <person name="Sutton G."/>
            <person name="Sutton G.G."/>
            <person name="Tao W."/>
            <person name="Teichmann S."/>
            <person name="Tobari Y.N."/>
            <person name="Tomimura Y."/>
            <person name="Tsolas J.M."/>
            <person name="Valente V.L."/>
            <person name="Venter E."/>
            <person name="Venter J.C."/>
            <person name="Vicario S."/>
            <person name="Vieira F.G."/>
            <person name="Vilella A.J."/>
            <person name="Villasante A."/>
            <person name="Walenz B."/>
            <person name="Wang J."/>
            <person name="Wasserman M."/>
            <person name="Watts T."/>
            <person name="Wilson D."/>
            <person name="Wilson R.K."/>
            <person name="Wing R.A."/>
            <person name="Wolfner M.F."/>
            <person name="Wong A."/>
            <person name="Wong G.K."/>
            <person name="Wu C.I."/>
            <person name="Wu G."/>
            <person name="Yamamoto D."/>
            <person name="Yang H.P."/>
            <person name="Yang S.P."/>
            <person name="Yorke J.A."/>
            <person name="Yoshida K."/>
            <person name="Zdobnov E."/>
            <person name="Zhang P."/>
            <person name="Zhang Y."/>
            <person name="Zimin A.V."/>
            <person name="Baldwin J."/>
            <person name="Abdouelleil A."/>
            <person name="Abdulkadir J."/>
            <person name="Abebe A."/>
            <person name="Abera B."/>
            <person name="Abreu J."/>
            <person name="Acer S.C."/>
            <person name="Aftuck L."/>
            <person name="Alexander A."/>
            <person name="An P."/>
            <person name="Anderson E."/>
            <person name="Anderson S."/>
            <person name="Arachi H."/>
            <person name="Azer M."/>
            <person name="Bachantsang P."/>
            <person name="Barry A."/>
            <person name="Bayul T."/>
            <person name="Berlin A."/>
            <person name="Bessette D."/>
            <person name="Bloom T."/>
            <person name="Blye J."/>
            <person name="Boguslavskiy L."/>
            <person name="Bonnet C."/>
            <person name="Boukhgalter B."/>
            <person name="Bourzgui I."/>
            <person name="Brown A."/>
            <person name="Cahill P."/>
            <person name="Channer S."/>
            <person name="Cheshatsang Y."/>
            <person name="Chuda L."/>
            <person name="Citroen M."/>
            <person name="Collymore A."/>
            <person name="Cooke P."/>
            <person name="Costello M."/>
            <person name="D'Aco K."/>
            <person name="Daza R."/>
            <person name="De Haan G."/>
            <person name="DeGray S."/>
            <person name="DeMaso C."/>
            <person name="Dhargay N."/>
            <person name="Dooley K."/>
            <person name="Dooley E."/>
            <person name="Doricent M."/>
            <person name="Dorje P."/>
            <person name="Dorjee K."/>
            <person name="Dupes A."/>
            <person name="Elong R."/>
            <person name="Falk J."/>
            <person name="Farina A."/>
            <person name="Faro S."/>
            <person name="Ferguson D."/>
            <person name="Fisher S."/>
            <person name="Foley C.D."/>
            <person name="Franke A."/>
            <person name="Friedrich D."/>
            <person name="Gadbois L."/>
            <person name="Gearin G."/>
            <person name="Gearin C.R."/>
            <person name="Giannoukos G."/>
            <person name="Goode T."/>
            <person name="Graham J."/>
            <person name="Grandbois E."/>
            <person name="Grewal S."/>
            <person name="Gyaltsen K."/>
            <person name="Hafez N."/>
            <person name="Hagos B."/>
            <person name="Hall J."/>
            <person name="Henson C."/>
            <person name="Hollinger A."/>
            <person name="Honan T."/>
            <person name="Huard M.D."/>
            <person name="Hughes L."/>
            <person name="Hurhula B."/>
            <person name="Husby M.E."/>
            <person name="Kamat A."/>
            <person name="Kanga B."/>
            <person name="Kashin S."/>
            <person name="Khazanovich D."/>
            <person name="Kisner P."/>
            <person name="Lance K."/>
            <person name="Lara M."/>
            <person name="Lee W."/>
            <person name="Lennon N."/>
            <person name="Letendre F."/>
            <person name="LeVine R."/>
            <person name="Lipovsky A."/>
            <person name="Liu X."/>
            <person name="Liu J."/>
            <person name="Liu S."/>
            <person name="Lokyitsang T."/>
            <person name="Lokyitsang Y."/>
            <person name="Lubonja R."/>
            <person name="Lui A."/>
            <person name="MacDonald P."/>
            <person name="Magnisalis V."/>
            <person name="Maru K."/>
            <person name="Matthews C."/>
            <person name="McCusker W."/>
            <person name="McDonough S."/>
            <person name="Mehta T."/>
            <person name="Meldrim J."/>
            <person name="Meneus L."/>
            <person name="Mihai O."/>
            <person name="Mihalev A."/>
            <person name="Mihova T."/>
            <person name="Mittelman R."/>
            <person name="Mlenga V."/>
            <person name="Montmayeur A."/>
            <person name="Mulrain L."/>
            <person name="Navidi A."/>
            <person name="Naylor J."/>
            <person name="Negash T."/>
            <person name="Nguyen T."/>
            <person name="Nguyen N."/>
            <person name="Nicol R."/>
            <person name="Norbu C."/>
            <person name="Norbu N."/>
            <person name="Novod N."/>
            <person name="O'Neill B."/>
            <person name="Osman S."/>
            <person name="Markiewicz E."/>
            <person name="Oyono O.L."/>
            <person name="Patti C."/>
            <person name="Phunkhang P."/>
            <person name="Pierre F."/>
            <person name="Priest M."/>
            <person name="Raghuraman S."/>
            <person name="Rege F."/>
            <person name="Reyes R."/>
            <person name="Rise C."/>
            <person name="Rogov P."/>
            <person name="Ross K."/>
            <person name="Ryan E."/>
            <person name="Settipalli S."/>
            <person name="Shea T."/>
            <person name="Sherpa N."/>
            <person name="Shi L."/>
            <person name="Shih D."/>
            <person name="Sparrow T."/>
            <person name="Spaulding J."/>
            <person name="Stalker J."/>
            <person name="Stange-Thomann N."/>
            <person name="Stavropoulos S."/>
            <person name="Stone C."/>
            <person name="Strader C."/>
            <person name="Tesfaye S."/>
            <person name="Thomson T."/>
            <person name="Thoulutsang Y."/>
            <person name="Thoulutsang D."/>
            <person name="Topham K."/>
            <person name="Topping I."/>
            <person name="Tsamla T."/>
            <person name="Vassiliev H."/>
            <person name="Vo A."/>
            <person name="Wangchuk T."/>
            <person name="Wangdi T."/>
            <person name="Weiand M."/>
            <person name="Wilkinson J."/>
            <person name="Wilson A."/>
            <person name="Yadav S."/>
            <person name="Young G."/>
            <person name="Yu Q."/>
            <person name="Zembek L."/>
            <person name="Zhong D."/>
            <person name="Zimmer A."/>
            <person name="Zwirko Z."/>
            <person name="Jaffe D.B."/>
            <person name="Alvarez P."/>
            <person name="Brockman W."/>
            <person name="Butler J."/>
            <person name="Chin C."/>
            <person name="Gnerre S."/>
            <person name="Grabherr M."/>
            <person name="Kleber M."/>
            <person name="Mauceli E."/>
            <person name="MacCallum I."/>
        </authorList>
    </citation>
    <scope>NUCLEOTIDE SEQUENCE [LARGE SCALE GENOMIC DNA]</scope>
    <source>
        <strain evidence="2">MSH-3 / Tucson 14011-0111.49</strain>
    </source>
</reference>